<reference evidence="3 4" key="1">
    <citation type="submission" date="2019-03" db="EMBL/GenBank/DDBJ databases">
        <title>Genomic Encyclopedia of Type Strains, Phase III (KMG-III): the genomes of soil and plant-associated and newly described type strains.</title>
        <authorList>
            <person name="Whitman W."/>
        </authorList>
    </citation>
    <scope>NUCLEOTIDE SEQUENCE [LARGE SCALE GENOMIC DNA]</scope>
    <source>
        <strain evidence="3 4">CECT 7378</strain>
    </source>
</reference>
<dbReference type="InterPro" id="IPR010131">
    <property type="entry name" value="MdtP/NodT-like"/>
</dbReference>
<comment type="caution">
    <text evidence="3">The sequence shown here is derived from an EMBL/GenBank/DDBJ whole genome shotgun (WGS) entry which is preliminary data.</text>
</comment>
<dbReference type="Gene3D" id="1.20.1600.10">
    <property type="entry name" value="Outer membrane efflux proteins (OEP)"/>
    <property type="match status" value="1"/>
</dbReference>
<organism evidence="3 4">
    <name type="scientific">Marinomonas balearica</name>
    <dbReference type="NCBI Taxonomy" id="491947"/>
    <lineage>
        <taxon>Bacteria</taxon>
        <taxon>Pseudomonadati</taxon>
        <taxon>Pseudomonadota</taxon>
        <taxon>Gammaproteobacteria</taxon>
        <taxon>Oceanospirillales</taxon>
        <taxon>Oceanospirillaceae</taxon>
        <taxon>Marinomonas</taxon>
    </lineage>
</organism>
<dbReference type="RefSeq" id="WP_133502675.1">
    <property type="nucleotide sequence ID" value="NZ_SNXC01000009.1"/>
</dbReference>
<sequence>MKKKALQKASLLCTSITLLACSNMDNRTDFTKMAQHDLNIIAERKSLDWRQLDDIGSTNYLTDLIQDRELDALIDLALNENPSLQKTALTLKASLWQLKSVHGEQLPSVVANIGTDRTKNNDTNYSAGLSISWELDLWQKLADSEKSSAKTLESDKALYQASQDSLVASVMKTWLALTAKQHAVEIEQKRLALLESNEDLIVKRFKNGLDNLEALDEARTSTSQSRANLLEYQENFAIKKRELERLIGTSQTINIPINIDYPEVSFTFDNLHQQRLQRRPDLKSAYLNIEAADLNLSVAYKDMLPTFSLSAALSDSADSPGAAFFTAPIWSLAAQLSQPLYKGGQLKAAKEVAKLKTAQAYQEYRDTLLTAVNEVENAMGQEVVLQQQVRHISAALESSQNNLTQYQKKYRNGLIDLNELITVQKTTFDLEAQLDELIYSHLENRITLGLALGLGVQK</sequence>
<comment type="similarity">
    <text evidence="1">Belongs to the outer membrane factor (OMF) (TC 1.B.17) family.</text>
</comment>
<dbReference type="SUPFAM" id="SSF56954">
    <property type="entry name" value="Outer membrane efflux proteins (OEP)"/>
    <property type="match status" value="1"/>
</dbReference>
<name>A0A4R6MDP0_9GAMM</name>
<proteinExistence type="inferred from homology"/>
<dbReference type="PROSITE" id="PS51257">
    <property type="entry name" value="PROKAR_LIPOPROTEIN"/>
    <property type="match status" value="1"/>
</dbReference>
<dbReference type="PANTHER" id="PTHR30203:SF23">
    <property type="entry name" value="OUTER MEMBRANE EFFLUX PROTEIN"/>
    <property type="match status" value="1"/>
</dbReference>
<dbReference type="EMBL" id="SNXC01000009">
    <property type="protein sequence ID" value="TDO99848.1"/>
    <property type="molecule type" value="Genomic_DNA"/>
</dbReference>
<accession>A0A4R6MDP0</accession>
<feature type="chain" id="PRO_5020890417" evidence="2">
    <location>
        <begin position="21"/>
        <end position="458"/>
    </location>
</feature>
<dbReference type="Proteomes" id="UP000294656">
    <property type="component" value="Unassembled WGS sequence"/>
</dbReference>
<dbReference type="InterPro" id="IPR003423">
    <property type="entry name" value="OMP_efflux"/>
</dbReference>
<dbReference type="GO" id="GO:0015562">
    <property type="term" value="F:efflux transmembrane transporter activity"/>
    <property type="evidence" value="ECO:0007669"/>
    <property type="project" value="InterPro"/>
</dbReference>
<dbReference type="Pfam" id="PF02321">
    <property type="entry name" value="OEP"/>
    <property type="match status" value="2"/>
</dbReference>
<dbReference type="OrthoDB" id="9770517at2"/>
<gene>
    <name evidence="3" type="ORF">DFP79_0857</name>
</gene>
<feature type="signal peptide" evidence="2">
    <location>
        <begin position="1"/>
        <end position="20"/>
    </location>
</feature>
<evidence type="ECO:0000313" key="3">
    <source>
        <dbReference type="EMBL" id="TDO99848.1"/>
    </source>
</evidence>
<evidence type="ECO:0000256" key="1">
    <source>
        <dbReference type="ARBA" id="ARBA00007613"/>
    </source>
</evidence>
<keyword evidence="2" id="KW-0732">Signal</keyword>
<keyword evidence="4" id="KW-1185">Reference proteome</keyword>
<dbReference type="PANTHER" id="PTHR30203">
    <property type="entry name" value="OUTER MEMBRANE CATION EFFLUX PROTEIN"/>
    <property type="match status" value="1"/>
</dbReference>
<evidence type="ECO:0000313" key="4">
    <source>
        <dbReference type="Proteomes" id="UP000294656"/>
    </source>
</evidence>
<dbReference type="AlphaFoldDB" id="A0A4R6MDP0"/>
<dbReference type="Gene3D" id="2.20.200.10">
    <property type="entry name" value="Outer membrane efflux proteins (OEP)"/>
    <property type="match status" value="1"/>
</dbReference>
<evidence type="ECO:0000256" key="2">
    <source>
        <dbReference type="SAM" id="SignalP"/>
    </source>
</evidence>
<keyword evidence="3" id="KW-0449">Lipoprotein</keyword>
<protein>
    <submittedName>
        <fullName evidence="3">NodT family efflux transporter outer membrane factor (OMF) lipoprotein</fullName>
    </submittedName>
</protein>